<proteinExistence type="predicted"/>
<sequence>MYSLFFPLHLHFCYQPFLQAGASPCHLYSFLFECTFT</sequence>
<evidence type="ECO:0000313" key="1">
    <source>
        <dbReference type="EMBL" id="JAD25420.1"/>
    </source>
</evidence>
<accession>A0A0A8YIR9</accession>
<name>A0A0A8YIR9_ARUDO</name>
<dbReference type="EMBL" id="GBRH01272475">
    <property type="protein sequence ID" value="JAD25420.1"/>
    <property type="molecule type" value="Transcribed_RNA"/>
</dbReference>
<organism evidence="1">
    <name type="scientific">Arundo donax</name>
    <name type="common">Giant reed</name>
    <name type="synonym">Donax arundinaceus</name>
    <dbReference type="NCBI Taxonomy" id="35708"/>
    <lineage>
        <taxon>Eukaryota</taxon>
        <taxon>Viridiplantae</taxon>
        <taxon>Streptophyta</taxon>
        <taxon>Embryophyta</taxon>
        <taxon>Tracheophyta</taxon>
        <taxon>Spermatophyta</taxon>
        <taxon>Magnoliopsida</taxon>
        <taxon>Liliopsida</taxon>
        <taxon>Poales</taxon>
        <taxon>Poaceae</taxon>
        <taxon>PACMAD clade</taxon>
        <taxon>Arundinoideae</taxon>
        <taxon>Arundineae</taxon>
        <taxon>Arundo</taxon>
    </lineage>
</organism>
<protein>
    <submittedName>
        <fullName evidence="1">Uncharacterized protein</fullName>
    </submittedName>
</protein>
<reference evidence="1" key="2">
    <citation type="journal article" date="2015" name="Data Brief">
        <title>Shoot transcriptome of the giant reed, Arundo donax.</title>
        <authorList>
            <person name="Barrero R.A."/>
            <person name="Guerrero F.D."/>
            <person name="Moolhuijzen P."/>
            <person name="Goolsby J.A."/>
            <person name="Tidwell J."/>
            <person name="Bellgard S.E."/>
            <person name="Bellgard M.I."/>
        </authorList>
    </citation>
    <scope>NUCLEOTIDE SEQUENCE</scope>
    <source>
        <tissue evidence="1">Shoot tissue taken approximately 20 cm above the soil surface</tissue>
    </source>
</reference>
<dbReference type="AlphaFoldDB" id="A0A0A8YIR9"/>
<reference evidence="1" key="1">
    <citation type="submission" date="2014-09" db="EMBL/GenBank/DDBJ databases">
        <authorList>
            <person name="Magalhaes I.L.F."/>
            <person name="Oliveira U."/>
            <person name="Santos F.R."/>
            <person name="Vidigal T.H.D.A."/>
            <person name="Brescovit A.D."/>
            <person name="Santos A.J."/>
        </authorList>
    </citation>
    <scope>NUCLEOTIDE SEQUENCE</scope>
    <source>
        <tissue evidence="1">Shoot tissue taken approximately 20 cm above the soil surface</tissue>
    </source>
</reference>